<keyword evidence="6" id="KW-0479">Metal-binding</keyword>
<evidence type="ECO:0000256" key="8">
    <source>
        <dbReference type="ARBA" id="ARBA00022837"/>
    </source>
</evidence>
<dbReference type="Pfam" id="PF14893">
    <property type="entry name" value="PNMA"/>
    <property type="match status" value="1"/>
</dbReference>
<comment type="similarity">
    <text evidence="4 12">Belongs to the glycosyl hydrolase 13 family.</text>
</comment>
<comment type="catalytic activity">
    <reaction evidence="1">
        <text>Endohydrolysis of (1-&gt;4)-alpha-D-glucosidic linkages in polysaccharides containing three or more (1-&gt;4)-alpha-linked D-glucose units.</text>
        <dbReference type="EC" id="3.2.1.1"/>
    </reaction>
</comment>
<dbReference type="InterPro" id="IPR017853">
    <property type="entry name" value="GH"/>
</dbReference>
<dbReference type="GO" id="GO:0046872">
    <property type="term" value="F:metal ion binding"/>
    <property type="evidence" value="ECO:0007669"/>
    <property type="project" value="UniProtKB-KW"/>
</dbReference>
<evidence type="ECO:0000256" key="12">
    <source>
        <dbReference type="RuleBase" id="RU003615"/>
    </source>
</evidence>
<dbReference type="InterPro" id="IPR048270">
    <property type="entry name" value="PNMA_C"/>
</dbReference>
<keyword evidence="7" id="KW-0378">Hydrolase</keyword>
<keyword evidence="14" id="KW-1133">Transmembrane helix</keyword>
<reference evidence="18" key="1">
    <citation type="submission" date="2016-11" db="UniProtKB">
        <authorList>
            <consortium name="WormBaseParasite"/>
        </authorList>
    </citation>
    <scope>IDENTIFICATION</scope>
</reference>
<dbReference type="SMART" id="SM00632">
    <property type="entry name" value="Aamy_C"/>
    <property type="match status" value="1"/>
</dbReference>
<keyword evidence="11" id="KW-0326">Glycosidase</keyword>
<sequence length="2129" mass="230682">MANVDDLINALTARVQNNLNVGQRVPRPSKFVLSQDFALWMQQFTAYCEAAEIPEEDRKQHLLSMMDFNSAYRAIANLELPDDLEFDDFVERLSQRFNQHHTPQDSKIELRGRDQKKDESVEDYADALREIVRRAYPNLPVEQRDELARDRFLLGARIADRIREHLLLEEPGTLDAACRRVRQGMASLRTAQSSTEKPWPSANVSASNTQDEAVRLREELKELRAELQVLKAGSGTGVRYHKHPNPQPAQAAAPAQRTFQCGRCLETTHTTQQCRNPIVCNYCNRSGHKRAREMQLPIDIENPTERVPESFSKFTRRLAEDLQQAHEAVRENLRTYQRKQKKLYDSQARGTQINEGDLVLEYDPVIKPNEIPKFHRYWKGPAKVLKKFSDVNYRILHDGWARVVAVGEAELDVQNTAISVEQQMAALELQVRLAKKRDLPLLVRLRERRRSPVEPGGSAWHQFLRLLVASDFANCRILVVESSDWPKDTLSLYLASLPRLKFEVTARVVNSRWHAQRVAAIPSDRLLVASSAPFAGNPGKPTDVRKAAAWLAEERSDGALPGRLAAAALLQIDEFAALPIVEQIGNQIDSDQTARPGKVAAAHEVVVDLASSLPAFVDGVHNQRLAAAAVASGVDSGHRCSASMLLRGSHCRLSSSTMCFSGPRKPMASSTRSALYTCSVSGTSDITQRPATSLVQFTLQVFTPATFPLPSSMNSFVAMLLGAAGLSALRVAGGSGRISKVVSERAPWRRAVPRQSTPVSPPPRTTMSLSLATRAKSPYWHFCIKAHSDFKTNAMVTSCSGDLVEPSSSQDPVIISIAFALTYIMLLLLLLAVPILYKTLRKKLLALRYMKREMRNYKRDETPPLTKLLEEQSQKPKSTVISTLDGQIWLPTASKVANSWRMRRRLVLLTPSFTADAGRGSSGKRGDGGPAVESTELASVKTKRPSSDDIMTSKSFVAVATALAVLSATSISLSYGWSAYHDPNCKDNRVAMVHLFEWKWNDIAAECERFLAPMGYCGVQVSPPNEHVIVDGYPWWQRYQPVSYKLESRSGNRQEFINMVERCNNVGIRIYVDAIINHMSGTGRSGKGSGGSDFDADEMHFPAVPYTIADFNGCGGCPACCCINSWTDVAQVRNCRLLGLTDLNQALPGVRQKIAGFLNDLIDIGVAGFRIDAGKHMWPADLKAISELTNDLNTKWFPAGRKAFFFYEVIDLAQVGEVRAQEYTGIGKVTEFRYCIKINDVAGGLWGIHGLYDPGWGMVESTDAFVFVDNHDNQRGHGGGGNVVTYKNPRKYKVAQAVTLGYTYGHPRVMSSYEFTTDGQGPPANGDGSTKDVVINADGSCGNGWVCEHRWQAIAGMASFRKAVANANTIDNQRTEGNKVAFSRGGRGFVAISNEGSWSGTFQTGMPAGRYCNVIRGCPNSNGGCNGAEPVTVNSDGTASVSIADWDNPIFAIHVEAKAGSGSCTGSGGGVEPPPETTTTPGPTQPPRTNSPDREWRRTVVLVRKATAPGQNLFLRGGVDHERCNGNADPDRDPCSVGIRINSLGSGQHYNPYTDWSRGSTKLNWHGAQSAQGSHNGQRAAGVPLVWTTNQQGHPGYQALNSYGDHYWMVDMDVDCGATDNGWFEFKGYVLNGEGWEGNVQQTAQCSGSLGGRPPFSSSNHAARCGAVNVFQFGSGECTIDSLLTWNRYVPRPGGSGAQADGVELLQQLGGGLTVADVDAAAEFDAAGLHQGDSTFDHSFGQLHAGDAVAKEAASCCVPLEDRDQMAGLVELGGAGEAGRAAANYGDAAASSTRRNFWRNPAVLESVLNDGVLDVLDGHGGRVDAQTAGGLARGRADATVNVLILHHLAQRFPGGHRHGALLLQAQVTVGLGLGLGLLQHPLELVREHLQEAGANNFVKIIQHLLSPLRAGLGNEFSQHLTEQLQIIRFDHRQNVHGGLVAALPEVVANVVDIGDAAAHPSGEVPASGTEDDDRATSHVLASVIPAAFADGQSSGVPNAESFGRLTAEHCDALDGAVQTDVADDDVVLAGELLVNRGGWHHHYPATGQALGNVVAGVAFESNAHAVGEEGAEALASVASQVQRDRAFGQAGLAVTLGDCPAESRAESAVLVADGQGQLGGGLATLYDVT</sequence>
<feature type="region of interest" description="Disordered" evidence="13">
    <location>
        <begin position="190"/>
        <end position="210"/>
    </location>
</feature>
<dbReference type="Gene3D" id="2.60.40.1180">
    <property type="entry name" value="Golgi alpha-mannosidase II"/>
    <property type="match status" value="1"/>
</dbReference>
<evidence type="ECO:0000256" key="2">
    <source>
        <dbReference type="ARBA" id="ARBA00001913"/>
    </source>
</evidence>
<evidence type="ECO:0000256" key="9">
    <source>
        <dbReference type="ARBA" id="ARBA00023214"/>
    </source>
</evidence>
<proteinExistence type="inferred from homology"/>
<dbReference type="Pfam" id="PF00128">
    <property type="entry name" value="Alpha-amylase"/>
    <property type="match status" value="1"/>
</dbReference>
<dbReference type="CDD" id="cd11317">
    <property type="entry name" value="AmyAc_bac_euk_AmyA"/>
    <property type="match status" value="1"/>
</dbReference>
<dbReference type="InterPro" id="IPR032466">
    <property type="entry name" value="Metal_Hydrolase"/>
</dbReference>
<evidence type="ECO:0000256" key="7">
    <source>
        <dbReference type="ARBA" id="ARBA00022801"/>
    </source>
</evidence>
<keyword evidence="14" id="KW-0812">Transmembrane</keyword>
<evidence type="ECO:0000256" key="4">
    <source>
        <dbReference type="ARBA" id="ARBA00008061"/>
    </source>
</evidence>
<dbReference type="SUPFAM" id="SSF51445">
    <property type="entry name" value="(Trans)glycosidases"/>
    <property type="match status" value="1"/>
</dbReference>
<evidence type="ECO:0000256" key="1">
    <source>
        <dbReference type="ARBA" id="ARBA00000548"/>
    </source>
</evidence>
<dbReference type="Pfam" id="PF02806">
    <property type="entry name" value="Alpha-amylase_C"/>
    <property type="match status" value="1"/>
</dbReference>
<dbReference type="InterPro" id="IPR031319">
    <property type="entry name" value="A-amylase_C"/>
</dbReference>
<evidence type="ECO:0000256" key="6">
    <source>
        <dbReference type="ARBA" id="ARBA00022723"/>
    </source>
</evidence>
<dbReference type="PANTHER" id="PTHR43447">
    <property type="entry name" value="ALPHA-AMYLASE"/>
    <property type="match status" value="1"/>
</dbReference>
<keyword evidence="14" id="KW-0472">Membrane</keyword>
<evidence type="ECO:0000313" key="17">
    <source>
        <dbReference type="Proteomes" id="UP000095280"/>
    </source>
</evidence>
<dbReference type="SMART" id="SM00642">
    <property type="entry name" value="Aamy"/>
    <property type="match status" value="1"/>
</dbReference>
<dbReference type="PRINTS" id="PR00110">
    <property type="entry name" value="ALPHAAMYLASE"/>
</dbReference>
<dbReference type="WBParaSite" id="maker-uti_cns_0003113-snap-gene-0.3-mRNA-1">
    <property type="protein sequence ID" value="maker-uti_cns_0003113-snap-gene-0.3-mRNA-1"/>
    <property type="gene ID" value="maker-uti_cns_0003113-snap-gene-0.3"/>
</dbReference>
<feature type="domain" description="Alpha-amylase C-terminal" evidence="15">
    <location>
        <begin position="1371"/>
        <end position="1458"/>
    </location>
</feature>
<evidence type="ECO:0000259" key="16">
    <source>
        <dbReference type="SMART" id="SM00642"/>
    </source>
</evidence>
<dbReference type="InterPro" id="IPR006046">
    <property type="entry name" value="Alpha_amylase"/>
</dbReference>
<comment type="cofactor">
    <cofactor evidence="2">
        <name>Ca(2+)</name>
        <dbReference type="ChEBI" id="CHEBI:29108"/>
    </cofactor>
</comment>
<evidence type="ECO:0000256" key="14">
    <source>
        <dbReference type="SAM" id="Phobius"/>
    </source>
</evidence>
<name>A0A1I8GTR2_9PLAT</name>
<keyword evidence="17" id="KW-1185">Reference proteome</keyword>
<evidence type="ECO:0000259" key="15">
    <source>
        <dbReference type="SMART" id="SM00632"/>
    </source>
</evidence>
<feature type="region of interest" description="Disordered" evidence="13">
    <location>
        <begin position="917"/>
        <end position="947"/>
    </location>
</feature>
<evidence type="ECO:0000256" key="10">
    <source>
        <dbReference type="ARBA" id="ARBA00023277"/>
    </source>
</evidence>
<accession>A0A1I8GTR2</accession>
<keyword evidence="8" id="KW-0106">Calcium</keyword>
<organism evidence="17 18">
    <name type="scientific">Macrostomum lignano</name>
    <dbReference type="NCBI Taxonomy" id="282301"/>
    <lineage>
        <taxon>Eukaryota</taxon>
        <taxon>Metazoa</taxon>
        <taxon>Spiralia</taxon>
        <taxon>Lophotrochozoa</taxon>
        <taxon>Platyhelminthes</taxon>
        <taxon>Rhabditophora</taxon>
        <taxon>Macrostomorpha</taxon>
        <taxon>Macrostomida</taxon>
        <taxon>Macrostomidae</taxon>
        <taxon>Macrostomum</taxon>
    </lineage>
</organism>
<protein>
    <recommendedName>
        <fullName evidence="5">alpha-amylase</fullName>
        <ecNumber evidence="5">3.2.1.1</ecNumber>
    </recommendedName>
</protein>
<dbReference type="SUPFAM" id="SSF51556">
    <property type="entry name" value="Metallo-dependent hydrolases"/>
    <property type="match status" value="1"/>
</dbReference>
<dbReference type="Gene3D" id="3.20.20.140">
    <property type="entry name" value="Metal-dependent hydrolases"/>
    <property type="match status" value="1"/>
</dbReference>
<dbReference type="GO" id="GO:0004556">
    <property type="term" value="F:alpha-amylase activity"/>
    <property type="evidence" value="ECO:0007669"/>
    <property type="project" value="UniProtKB-EC"/>
</dbReference>
<dbReference type="EC" id="3.2.1.1" evidence="5"/>
<keyword evidence="9" id="KW-0868">Chloride</keyword>
<feature type="region of interest" description="Disordered" evidence="13">
    <location>
        <begin position="100"/>
        <end position="119"/>
    </location>
</feature>
<feature type="domain" description="Glycosyl hydrolase family 13 catalytic" evidence="16">
    <location>
        <begin position="990"/>
        <end position="1361"/>
    </location>
</feature>
<dbReference type="GO" id="GO:0005975">
    <property type="term" value="P:carbohydrate metabolic process"/>
    <property type="evidence" value="ECO:0007669"/>
    <property type="project" value="InterPro"/>
</dbReference>
<feature type="compositionally biased region" description="Basic and acidic residues" evidence="13">
    <location>
        <begin position="102"/>
        <end position="119"/>
    </location>
</feature>
<feature type="transmembrane region" description="Helical" evidence="14">
    <location>
        <begin position="813"/>
        <end position="837"/>
    </location>
</feature>
<evidence type="ECO:0000256" key="11">
    <source>
        <dbReference type="ARBA" id="ARBA00023295"/>
    </source>
</evidence>
<dbReference type="InterPro" id="IPR013780">
    <property type="entry name" value="Glyco_hydro_b"/>
</dbReference>
<dbReference type="InterPro" id="IPR006048">
    <property type="entry name" value="A-amylase/branching_C"/>
</dbReference>
<comment type="cofactor">
    <cofactor evidence="3">
        <name>chloride</name>
        <dbReference type="ChEBI" id="CHEBI:17996"/>
    </cofactor>
</comment>
<keyword evidence="10" id="KW-0119">Carbohydrate metabolism</keyword>
<dbReference type="InterPro" id="IPR006047">
    <property type="entry name" value="GH13_cat_dom"/>
</dbReference>
<feature type="transmembrane region" description="Helical" evidence="14">
    <location>
        <begin position="956"/>
        <end position="977"/>
    </location>
</feature>
<dbReference type="Gene3D" id="3.20.20.80">
    <property type="entry name" value="Glycosidases"/>
    <property type="match status" value="1"/>
</dbReference>
<dbReference type="SUPFAM" id="SSF51011">
    <property type="entry name" value="Glycosyl hydrolase domain"/>
    <property type="match status" value="1"/>
</dbReference>
<evidence type="ECO:0000313" key="18">
    <source>
        <dbReference type="WBParaSite" id="maker-uti_cns_0003113-snap-gene-0.3-mRNA-1"/>
    </source>
</evidence>
<feature type="region of interest" description="Disordered" evidence="13">
    <location>
        <begin position="1461"/>
        <end position="1496"/>
    </location>
</feature>
<evidence type="ECO:0000256" key="13">
    <source>
        <dbReference type="SAM" id="MobiDB-lite"/>
    </source>
</evidence>
<evidence type="ECO:0000256" key="5">
    <source>
        <dbReference type="ARBA" id="ARBA00012595"/>
    </source>
</evidence>
<evidence type="ECO:0000256" key="3">
    <source>
        <dbReference type="ARBA" id="ARBA00001923"/>
    </source>
</evidence>
<dbReference type="Proteomes" id="UP000095280">
    <property type="component" value="Unplaced"/>
</dbReference>